<dbReference type="InterPro" id="IPR050317">
    <property type="entry name" value="Plant_Fungal_Acyltransferase"/>
</dbReference>
<evidence type="ECO:0000256" key="1">
    <source>
        <dbReference type="ARBA" id="ARBA00009861"/>
    </source>
</evidence>
<dbReference type="PANTHER" id="PTHR31642">
    <property type="entry name" value="TRICHOTHECENE 3-O-ACETYLTRANSFERASE"/>
    <property type="match status" value="1"/>
</dbReference>
<dbReference type="OrthoDB" id="1862401at2759"/>
<accession>A0A8T0CV71</accession>
<dbReference type="Proteomes" id="UP000806378">
    <property type="component" value="Unassembled WGS sequence"/>
</dbReference>
<reference evidence="2" key="1">
    <citation type="submission" date="2020-05" db="EMBL/GenBank/DDBJ databases">
        <title>WGS assembly of Corymbia citriodora subspecies variegata.</title>
        <authorList>
            <person name="Barry K."/>
            <person name="Hundley H."/>
            <person name="Shu S."/>
            <person name="Jenkins J."/>
            <person name="Grimwood J."/>
            <person name="Baten A."/>
        </authorList>
    </citation>
    <scope>NUCLEOTIDE SEQUENCE</scope>
    <source>
        <strain evidence="2">CV2-018</strain>
    </source>
</reference>
<dbReference type="Gramene" id="rna-gnl|WGS:JABURB|Cocit.L5133.1">
    <property type="protein sequence ID" value="cds-KAF7850662.1"/>
    <property type="gene ID" value="gene-BT93_L5133"/>
</dbReference>
<dbReference type="AlphaFoldDB" id="A0A8T0CV71"/>
<comment type="similarity">
    <text evidence="1">Belongs to the plant acyltransferase family.</text>
</comment>
<dbReference type="Pfam" id="PF02458">
    <property type="entry name" value="Transferase"/>
    <property type="match status" value="1"/>
</dbReference>
<dbReference type="Gene3D" id="3.30.559.10">
    <property type="entry name" value="Chloramphenicol acetyltransferase-like domain"/>
    <property type="match status" value="2"/>
</dbReference>
<dbReference type="EMBL" id="MU089591">
    <property type="protein sequence ID" value="KAF7850662.1"/>
    <property type="molecule type" value="Genomic_DNA"/>
</dbReference>
<gene>
    <name evidence="2" type="ORF">BT93_L5133</name>
</gene>
<dbReference type="GO" id="GO:0016747">
    <property type="term" value="F:acyltransferase activity, transferring groups other than amino-acyl groups"/>
    <property type="evidence" value="ECO:0007669"/>
    <property type="project" value="TreeGrafter"/>
</dbReference>
<evidence type="ECO:0000313" key="3">
    <source>
        <dbReference type="Proteomes" id="UP000806378"/>
    </source>
</evidence>
<keyword evidence="3" id="KW-1185">Reference proteome</keyword>
<comment type="caution">
    <text evidence="2">The sequence shown here is derived from an EMBL/GenBank/DDBJ whole genome shotgun (WGS) entry which is preliminary data.</text>
</comment>
<dbReference type="PANTHER" id="PTHR31642:SF259">
    <property type="entry name" value="PROTEIN ECERIFERUM 2"/>
    <property type="match status" value="1"/>
</dbReference>
<dbReference type="InterPro" id="IPR023213">
    <property type="entry name" value="CAT-like_dom_sf"/>
</dbReference>
<protein>
    <recommendedName>
        <fullName evidence="4">Protein ECERIFERUM 2</fullName>
    </recommendedName>
</protein>
<evidence type="ECO:0000313" key="2">
    <source>
        <dbReference type="EMBL" id="KAF7850662.1"/>
    </source>
</evidence>
<proteinExistence type="inferred from homology"/>
<name>A0A8T0CV71_CORYI</name>
<evidence type="ECO:0008006" key="4">
    <source>
        <dbReference type="Google" id="ProtNLM"/>
    </source>
</evidence>
<organism evidence="2 3">
    <name type="scientific">Corymbia citriodora subsp. variegata</name>
    <dbReference type="NCBI Taxonomy" id="360336"/>
    <lineage>
        <taxon>Eukaryota</taxon>
        <taxon>Viridiplantae</taxon>
        <taxon>Streptophyta</taxon>
        <taxon>Embryophyta</taxon>
        <taxon>Tracheophyta</taxon>
        <taxon>Spermatophyta</taxon>
        <taxon>Magnoliopsida</taxon>
        <taxon>eudicotyledons</taxon>
        <taxon>Gunneridae</taxon>
        <taxon>Pentapetalae</taxon>
        <taxon>rosids</taxon>
        <taxon>malvids</taxon>
        <taxon>Myrtales</taxon>
        <taxon>Myrtaceae</taxon>
        <taxon>Myrtoideae</taxon>
        <taxon>Eucalypteae</taxon>
        <taxon>Corymbia</taxon>
    </lineage>
</organism>
<sequence length="432" mass="46956">MVASEVKSAVVPTKVTGDHPMHELTSMDLAMKLHYLRGFYFFGSDAAQGLTIFDLKKATARWLDLYPTASGRIRRSESQRPVIKCNDSGVRIIEARCDRSLDEWLAASKEKEDGGWDLQDLLTHSQVLGPDLGFTPLIYLQFTWFACGGICVGLSWAHVLGDAFAASSFINMWGQIMAGRAPPKSLHAPSPERSALPAESGLDAVPSTVKRVDPVGDCWLVVNNCKLETYSVHITSQQLDHITSRCGLFGESKTSPFELLSALIWKSLLKIRGDGGPSIVTICENGVHREVNPIPSNSMNLSRAEVNFLTAEAEVSDLARLITEAVREKGLIEEMVEKDDGKLDFVAYGANLTFVNLESADVYGLELKGQKPVFANYTASGVGDEGVVLVLPGPGNGNEKGGGFGRTVTMVLPKAHMAQLKKEINETWGISS</sequence>